<dbReference type="OrthoDB" id="797644at2"/>
<gene>
    <name evidence="1" type="ORF">PREVCOP_05930</name>
</gene>
<dbReference type="AlphaFoldDB" id="D1PFC3"/>
<evidence type="ECO:0000313" key="1">
    <source>
        <dbReference type="EMBL" id="EFB34496.1"/>
    </source>
</evidence>
<dbReference type="InterPro" id="IPR011992">
    <property type="entry name" value="EF-hand-dom_pair"/>
</dbReference>
<protein>
    <submittedName>
        <fullName evidence="1">Uncharacterized protein</fullName>
    </submittedName>
</protein>
<keyword evidence="2" id="KW-1185">Reference proteome</keyword>
<dbReference type="EMBL" id="ACBX02000035">
    <property type="protein sequence ID" value="EFB34496.1"/>
    <property type="molecule type" value="Genomic_DNA"/>
</dbReference>
<dbReference type="PaxDb" id="537011-PREVCOP_05930"/>
<dbReference type="STRING" id="537011.PREVCOP_05930"/>
<dbReference type="GeneID" id="69850355"/>
<proteinExistence type="predicted"/>
<comment type="caution">
    <text evidence="1">The sequence shown here is derived from an EMBL/GenBank/DDBJ whole genome shotgun (WGS) entry which is preliminary data.</text>
</comment>
<dbReference type="HOGENOM" id="CLU_2317824_0_0_10"/>
<accession>D1PFC3</accession>
<organism evidence="1 2">
    <name type="scientific">Segatella copri DSM 18205</name>
    <dbReference type="NCBI Taxonomy" id="537011"/>
    <lineage>
        <taxon>Bacteria</taxon>
        <taxon>Pseudomonadati</taxon>
        <taxon>Bacteroidota</taxon>
        <taxon>Bacteroidia</taxon>
        <taxon>Bacteroidales</taxon>
        <taxon>Prevotellaceae</taxon>
        <taxon>Segatella</taxon>
    </lineage>
</organism>
<dbReference type="RefSeq" id="WP_006848612.1">
    <property type="nucleotide sequence ID" value="NZ_CP085933.1"/>
</dbReference>
<reference evidence="1" key="1">
    <citation type="submission" date="2009-11" db="EMBL/GenBank/DDBJ databases">
        <authorList>
            <person name="Weinstock G."/>
            <person name="Sodergren E."/>
            <person name="Clifton S."/>
            <person name="Fulton L."/>
            <person name="Fulton B."/>
            <person name="Courtney L."/>
            <person name="Fronick C."/>
            <person name="Harrison M."/>
            <person name="Strong C."/>
            <person name="Farmer C."/>
            <person name="Delahaunty K."/>
            <person name="Markovic C."/>
            <person name="Hall O."/>
            <person name="Minx P."/>
            <person name="Tomlinson C."/>
            <person name="Mitreva M."/>
            <person name="Nelson J."/>
            <person name="Hou S."/>
            <person name="Wollam A."/>
            <person name="Pepin K.H."/>
            <person name="Johnson M."/>
            <person name="Bhonagiri V."/>
            <person name="Nash W.E."/>
            <person name="Warren W."/>
            <person name="Chinwalla A."/>
            <person name="Mardis E.R."/>
            <person name="Wilson R.K."/>
        </authorList>
    </citation>
    <scope>NUCLEOTIDE SEQUENCE [LARGE SCALE GENOMIC DNA]</scope>
    <source>
        <strain evidence="1">DSM 18205</strain>
    </source>
</reference>
<sequence>MKESILDKILSSSGYLPPRNEEEMTTFEKIYSKIEVDKYYHVDVDSIVNGGCRYEPKVIHTNNTGSVSQDDLRMAARNFGKLPREVIEKLKKQHKNDGD</sequence>
<evidence type="ECO:0000313" key="2">
    <source>
        <dbReference type="Proteomes" id="UP000004477"/>
    </source>
</evidence>
<name>D1PFC3_9BACT</name>
<dbReference type="Proteomes" id="UP000004477">
    <property type="component" value="Unassembled WGS sequence"/>
</dbReference>
<dbReference type="SUPFAM" id="SSF47473">
    <property type="entry name" value="EF-hand"/>
    <property type="match status" value="1"/>
</dbReference>